<evidence type="ECO:0008006" key="3">
    <source>
        <dbReference type="Google" id="ProtNLM"/>
    </source>
</evidence>
<dbReference type="Proteomes" id="UP000603200">
    <property type="component" value="Unassembled WGS sequence"/>
</dbReference>
<organism evidence="1 2">
    <name type="scientific">Winogradskya humida</name>
    <dbReference type="NCBI Taxonomy" id="113566"/>
    <lineage>
        <taxon>Bacteria</taxon>
        <taxon>Bacillati</taxon>
        <taxon>Actinomycetota</taxon>
        <taxon>Actinomycetes</taxon>
        <taxon>Micromonosporales</taxon>
        <taxon>Micromonosporaceae</taxon>
        <taxon>Winogradskya</taxon>
    </lineage>
</organism>
<protein>
    <recommendedName>
        <fullName evidence="3">RES domain-containing protein</fullName>
    </recommendedName>
</protein>
<sequence>MDRGVLPVLYAATSPEAHGGRLYGPDGLGQFTGAPTELKIYPSARQPADQKRLWDVLEKLSGTTSGEWQRGDPIR</sequence>
<evidence type="ECO:0000313" key="2">
    <source>
        <dbReference type="Proteomes" id="UP000603200"/>
    </source>
</evidence>
<evidence type="ECO:0000313" key="1">
    <source>
        <dbReference type="EMBL" id="GIE25099.1"/>
    </source>
</evidence>
<keyword evidence="2" id="KW-1185">Reference proteome</keyword>
<comment type="caution">
    <text evidence="1">The sequence shown here is derived from an EMBL/GenBank/DDBJ whole genome shotgun (WGS) entry which is preliminary data.</text>
</comment>
<dbReference type="RefSeq" id="WP_239159524.1">
    <property type="nucleotide sequence ID" value="NZ_BAAATV010000015.1"/>
</dbReference>
<name>A0ABQ4A2M9_9ACTN</name>
<gene>
    <name evidence="1" type="ORF">Ahu01nite_082010</name>
</gene>
<reference evidence="1 2" key="1">
    <citation type="submission" date="2021-01" db="EMBL/GenBank/DDBJ databases">
        <title>Whole genome shotgun sequence of Actinoplanes humidus NBRC 14915.</title>
        <authorList>
            <person name="Komaki H."/>
            <person name="Tamura T."/>
        </authorList>
    </citation>
    <scope>NUCLEOTIDE SEQUENCE [LARGE SCALE GENOMIC DNA]</scope>
    <source>
        <strain evidence="1 2">NBRC 14915</strain>
    </source>
</reference>
<proteinExistence type="predicted"/>
<dbReference type="EMBL" id="BOMN01000115">
    <property type="protein sequence ID" value="GIE25099.1"/>
    <property type="molecule type" value="Genomic_DNA"/>
</dbReference>
<accession>A0ABQ4A2M9</accession>